<name>A0A7X1KPL7_9SPHN</name>
<dbReference type="Gene3D" id="2.160.20.10">
    <property type="entry name" value="Single-stranded right-handed beta-helix, Pectin lyase-like"/>
    <property type="match status" value="1"/>
</dbReference>
<dbReference type="PANTHER" id="PTHR12338:SF5">
    <property type="entry name" value="ANTIGEN 43-RELATED"/>
    <property type="match status" value="1"/>
</dbReference>
<sequence>MRADEFLPTGGAVTAGQAAISAAGRTLTIDQGSSRAVIAWDSFSVGAGASVRFNAPDASAATLNRVSSSAPSVIAGQISGNGQVFLINPNGIALTSTGTVDTTGGFVASTLDLTDRDFLAGSLRFAGDRAGEVHSAGRITVGEGGFTALLGARVSQTGTIRAPLGRIGLGAGAAATLDLGGDQFLQVTLPSHAMGGDSLLTADGHIAADRIELRAADAAELVRNTVNLTGTLRATGARAEGGTIVIEGGDGDLRLAGTLDATSATGRGGTIDVGGATLALIGASVTASGATGGGTVRLGGDIAGAVRAGLTTAQRLTMDASSTVRADATAGGDGGTVVLWSDGTTHLSGQVSADALGPTGNGGFIETSALGQIGFGSAFAASAAARGGDGGTWLIDPQDLTIDATGAAAISASLNGGTSVTATTTACNASFGTCSGTAGDITLAAPITKTAGGNATLTLTATRDILLNADVSSSSNQLNLTLNAGGAISGSGAINANGGLLTANVGAGSGTLSGAITGTTRLTKQGAGTLVLAGANTFSGATTLSAGTLRAGSTTAFGSNSAVTMSSGTSLDLAGSAVSIGSLAGSGTVTNSQATAATLTVGGANVTTTFAGQLQDGAGALALTKIGLGLLLLTGTNTYSGLTTISGGLLRIGDGQTSGTLGSGAVLNNANLRFQRSDAVTIGNAISGTGTVTNAGAGTLTLTGNNSYTGATSAINGNLRAGSATAFGSNSALSISAGRTVDLAGFSVTFGSLSGSGVVTSSAASSVTLTVGGLNATTIYSGVIEDGAGQLALTKVGTGALALSGANTYTGQTTISAGILRIGANGTTGSLGNTAIVNNASLQFQRTNALTFGNAISGTGSVGSIATGTITLTGNNSYTGATAVTSGSFVAGSATAFGSGSAVTISSGRSLDLAGFPITIGSLAGAGRVTNSGASPVTLTVGSNDTSTTFSGVLENGTSALALTKVGTGTLTLSGRNTHSGPITIDSGTLTFSGNGTSLSAGTIQVNSGGILGFGRNDTWGDDTTTSSAAIIVNAGGEIRSNGYYNRLWNLTLNGGTLNANGGATPVWGSFGLSGTVTVNATSSILASGSNSQILLGGSSNQTTTFAIVPGARLTSQAAFNDYGYAAGSGLTLTGGGTLQLGARNSHTGTISVFAGVLELLGCWCVGSGIAQTHVAGGASLFSSGGLDAGTLSHSGTGELVALSGIDRFVTTSPVGNVTLLNWGSLSLGSIDSTGVLTLQAGFNGEADLSLEPGAMLTSTASGTAIRLGAERNFLNDAGPNALSTPNGRWQVFTSSPDTARFGGLDSGNTAIWNRSWVAANTPVSQPGNRYVFGAQPTLDFNTVDLHKTYGFDATPILDTVTEVTGYHPGVAGAFLGDTAASAWSGAPLLGSAGAEATASVDGGPYAISLAQGTVSGLNGYAVRFASTGRVFVAPKALTLTYTANPASSVYGDPLAALDGTVTGSGFVNGEGLAQLGGALTWSSPVSQGSGVGAYEVTGSGLTSSNYVISAVQDPSNAAAYTVTPAPLTITGATTRATYSGRTQDNGFSVTGLIGNDSVTGVAGLARGIDAGTYRDSLRDATGAGLANYTIRYVDGSLTIDPAPLTLTYAAALRSSLYGSPLAALDGTVTGSGFVNGEGLAQLSGMVGWSTTATAGAGAGVYGISGSGLTSRNYAITARQADGNAGAYRITPAPLTITVRDAAKTYDGFGWSGGNGVMIDGLVNGDTPASLTGMLRYTGNAQGAVHPGTYRLGADGLTSPNYVIDWTAGTLTIESLKLTTWPSPIVGPAPVAPSVAADPLPLTTIVPSAGCAAGSSPLGRDPGPGAGGSCSQR</sequence>
<proteinExistence type="predicted"/>
<gene>
    <name evidence="4" type="ORF">H7F53_06885</name>
</gene>
<dbReference type="Proteomes" id="UP000551327">
    <property type="component" value="Unassembled WGS sequence"/>
</dbReference>
<dbReference type="NCBIfam" id="TIGR02601">
    <property type="entry name" value="autotrns_rpt"/>
    <property type="match status" value="5"/>
</dbReference>
<dbReference type="SUPFAM" id="SSF51126">
    <property type="entry name" value="Pectin lyase-like"/>
    <property type="match status" value="4"/>
</dbReference>
<dbReference type="InterPro" id="IPR011050">
    <property type="entry name" value="Pectin_lyase_fold/virulence"/>
</dbReference>
<evidence type="ECO:0000313" key="4">
    <source>
        <dbReference type="EMBL" id="MBC2668862.1"/>
    </source>
</evidence>
<dbReference type="Gene3D" id="3.30.210.10">
    <property type="entry name" value="DNA polymerase, thumb domain"/>
    <property type="match status" value="1"/>
</dbReference>
<organism evidence="4 5">
    <name type="scientific">Novosphingobium piscinae</name>
    <dbReference type="NCBI Taxonomy" id="1507448"/>
    <lineage>
        <taxon>Bacteria</taxon>
        <taxon>Pseudomonadati</taxon>
        <taxon>Pseudomonadota</taxon>
        <taxon>Alphaproteobacteria</taxon>
        <taxon>Sphingomonadales</taxon>
        <taxon>Sphingomonadaceae</taxon>
        <taxon>Novosphingobium</taxon>
    </lineage>
</organism>
<dbReference type="InterPro" id="IPR050909">
    <property type="entry name" value="Bact_Autotransporter_VF"/>
</dbReference>
<keyword evidence="1" id="KW-0732">Signal</keyword>
<reference evidence="4 5" key="1">
    <citation type="submission" date="2020-08" db="EMBL/GenBank/DDBJ databases">
        <title>The genome sequence of type strain Novosphingobium piscinae KCTC 42194.</title>
        <authorList>
            <person name="Liu Y."/>
        </authorList>
    </citation>
    <scope>NUCLEOTIDE SEQUENCE [LARGE SCALE GENOMIC DNA]</scope>
    <source>
        <strain evidence="4 5">KCTC 42194</strain>
    </source>
</reference>
<dbReference type="Pfam" id="PF18676">
    <property type="entry name" value="MBG_2"/>
    <property type="match status" value="3"/>
</dbReference>
<dbReference type="InterPro" id="IPR012332">
    <property type="entry name" value="Autotransporter_pectin_lyase_C"/>
</dbReference>
<evidence type="ECO:0000256" key="2">
    <source>
        <dbReference type="SAM" id="MobiDB-lite"/>
    </source>
</evidence>
<dbReference type="InterPro" id="IPR012334">
    <property type="entry name" value="Pectin_lyas_fold"/>
</dbReference>
<dbReference type="InterPro" id="IPR013425">
    <property type="entry name" value="Autotrns_rpt"/>
</dbReference>
<dbReference type="InterPro" id="IPR037160">
    <property type="entry name" value="DNA_Pol_thumb_sf"/>
</dbReference>
<dbReference type="Pfam" id="PF05860">
    <property type="entry name" value="TPS"/>
    <property type="match status" value="1"/>
</dbReference>
<dbReference type="EMBL" id="JACLAX010000005">
    <property type="protein sequence ID" value="MBC2668862.1"/>
    <property type="molecule type" value="Genomic_DNA"/>
</dbReference>
<dbReference type="Pfam" id="PF12951">
    <property type="entry name" value="PATR"/>
    <property type="match status" value="7"/>
</dbReference>
<dbReference type="PANTHER" id="PTHR12338">
    <property type="entry name" value="AUTOTRANSPORTER"/>
    <property type="match status" value="1"/>
</dbReference>
<dbReference type="InterPro" id="IPR041286">
    <property type="entry name" value="MBG_2"/>
</dbReference>
<dbReference type="Gene3D" id="2.160.20.20">
    <property type="match status" value="1"/>
</dbReference>
<keyword evidence="5" id="KW-1185">Reference proteome</keyword>
<feature type="domain" description="Filamentous haemagglutinin FhaB/tRNA nuclease CdiA-like TPS" evidence="3">
    <location>
        <begin position="5"/>
        <end position="117"/>
    </location>
</feature>
<accession>A0A7X1KPL7</accession>
<evidence type="ECO:0000313" key="5">
    <source>
        <dbReference type="Proteomes" id="UP000551327"/>
    </source>
</evidence>
<dbReference type="NCBIfam" id="TIGR01901">
    <property type="entry name" value="adhes_NPXG"/>
    <property type="match status" value="1"/>
</dbReference>
<dbReference type="SMART" id="SM00912">
    <property type="entry name" value="Haemagg_act"/>
    <property type="match status" value="1"/>
</dbReference>
<protein>
    <submittedName>
        <fullName evidence="4">Autotransporter-associated beta strand repeat-containing protein</fullName>
    </submittedName>
</protein>
<evidence type="ECO:0000259" key="3">
    <source>
        <dbReference type="SMART" id="SM00912"/>
    </source>
</evidence>
<dbReference type="RefSeq" id="WP_185678753.1">
    <property type="nucleotide sequence ID" value="NZ_JACLAX010000005.1"/>
</dbReference>
<feature type="region of interest" description="Disordered" evidence="2">
    <location>
        <begin position="1811"/>
        <end position="1833"/>
    </location>
</feature>
<comment type="caution">
    <text evidence="4">The sequence shown here is derived from an EMBL/GenBank/DDBJ whole genome shotgun (WGS) entry which is preliminary data.</text>
</comment>
<feature type="compositionally biased region" description="Gly residues" evidence="2">
    <location>
        <begin position="1822"/>
        <end position="1833"/>
    </location>
</feature>
<dbReference type="InterPro" id="IPR008638">
    <property type="entry name" value="FhaB/CdiA-like_TPS"/>
</dbReference>
<evidence type="ECO:0000256" key="1">
    <source>
        <dbReference type="ARBA" id="ARBA00022729"/>
    </source>
</evidence>